<gene>
    <name evidence="6" type="ORF">Amac_067140</name>
</gene>
<dbReference type="EMBL" id="BLAE01000042">
    <property type="protein sequence ID" value="GES13117.1"/>
    <property type="molecule type" value="Genomic_DNA"/>
</dbReference>
<keyword evidence="1" id="KW-0805">Transcription regulation</keyword>
<proteinExistence type="predicted"/>
<dbReference type="PANTHER" id="PTHR30055:SF234">
    <property type="entry name" value="HTH-TYPE TRANSCRIPTIONAL REGULATOR BETI"/>
    <property type="match status" value="1"/>
</dbReference>
<dbReference type="PROSITE" id="PS50977">
    <property type="entry name" value="HTH_TETR_2"/>
    <property type="match status" value="1"/>
</dbReference>
<dbReference type="Pfam" id="PF00440">
    <property type="entry name" value="TetR_N"/>
    <property type="match status" value="1"/>
</dbReference>
<evidence type="ECO:0000256" key="3">
    <source>
        <dbReference type="ARBA" id="ARBA00023163"/>
    </source>
</evidence>
<dbReference type="PANTHER" id="PTHR30055">
    <property type="entry name" value="HTH-TYPE TRANSCRIPTIONAL REGULATOR RUTR"/>
    <property type="match status" value="1"/>
</dbReference>
<name>A0A5M3WUI8_9ACTN</name>
<keyword evidence="3" id="KW-0804">Transcription</keyword>
<dbReference type="InterPro" id="IPR001647">
    <property type="entry name" value="HTH_TetR"/>
</dbReference>
<evidence type="ECO:0000313" key="6">
    <source>
        <dbReference type="EMBL" id="GES13117.1"/>
    </source>
</evidence>
<evidence type="ECO:0000256" key="4">
    <source>
        <dbReference type="PROSITE-ProRule" id="PRU00335"/>
    </source>
</evidence>
<organism evidence="6 7">
    <name type="scientific">Acrocarpospora macrocephala</name>
    <dbReference type="NCBI Taxonomy" id="150177"/>
    <lineage>
        <taxon>Bacteria</taxon>
        <taxon>Bacillati</taxon>
        <taxon>Actinomycetota</taxon>
        <taxon>Actinomycetes</taxon>
        <taxon>Streptosporangiales</taxon>
        <taxon>Streptosporangiaceae</taxon>
        <taxon>Acrocarpospora</taxon>
    </lineage>
</organism>
<dbReference type="GO" id="GO:0000976">
    <property type="term" value="F:transcription cis-regulatory region binding"/>
    <property type="evidence" value="ECO:0007669"/>
    <property type="project" value="TreeGrafter"/>
</dbReference>
<dbReference type="PRINTS" id="PR00455">
    <property type="entry name" value="HTHTETR"/>
</dbReference>
<reference evidence="6 7" key="1">
    <citation type="submission" date="2019-10" db="EMBL/GenBank/DDBJ databases">
        <title>Whole genome shotgun sequence of Acrocarpospora macrocephala NBRC 16266.</title>
        <authorList>
            <person name="Ichikawa N."/>
            <person name="Kimura A."/>
            <person name="Kitahashi Y."/>
            <person name="Komaki H."/>
            <person name="Oguchi A."/>
        </authorList>
    </citation>
    <scope>NUCLEOTIDE SEQUENCE [LARGE SCALE GENOMIC DNA]</scope>
    <source>
        <strain evidence="6 7">NBRC 16266</strain>
    </source>
</reference>
<keyword evidence="2 4" id="KW-0238">DNA-binding</keyword>
<dbReference type="AlphaFoldDB" id="A0A5M3WUI8"/>
<evidence type="ECO:0000313" key="7">
    <source>
        <dbReference type="Proteomes" id="UP000331127"/>
    </source>
</evidence>
<comment type="caution">
    <text evidence="6">The sequence shown here is derived from an EMBL/GenBank/DDBJ whole genome shotgun (WGS) entry which is preliminary data.</text>
</comment>
<dbReference type="SUPFAM" id="SSF46689">
    <property type="entry name" value="Homeodomain-like"/>
    <property type="match status" value="1"/>
</dbReference>
<dbReference type="Proteomes" id="UP000331127">
    <property type="component" value="Unassembled WGS sequence"/>
</dbReference>
<dbReference type="RefSeq" id="WP_155358390.1">
    <property type="nucleotide sequence ID" value="NZ_BAAAHL010000044.1"/>
</dbReference>
<dbReference type="GO" id="GO:0003700">
    <property type="term" value="F:DNA-binding transcription factor activity"/>
    <property type="evidence" value="ECO:0007669"/>
    <property type="project" value="TreeGrafter"/>
</dbReference>
<dbReference type="OrthoDB" id="3813186at2"/>
<evidence type="ECO:0000256" key="1">
    <source>
        <dbReference type="ARBA" id="ARBA00023015"/>
    </source>
</evidence>
<sequence length="361" mass="38431">MGRLSRAQLQARNRDKVLTAARQEFAERGFRGAKIDLIADRAGFTRGAVYSNFPGKRALYFAVLADLAEQGPRVPPPEAVRDGREALAALARAWLARLPLPDEPESARLTRDLHPEILAEERTRRPYAQLLKLDAILLGLALERLEGTSGRRVRLAGTVLAALHGARQLSAAAPGFVEPFDVVGVCERLAGLDLGDWWPVLPWIPAVRAVDEAWAAPYAKDLLSGGPARLDRDGVIAVLGLNRLEAVEEAVRAGSPVTAILVTGDPDELAPLARLVVAELSACLREAFPPAAWPDVRIVVDQGELAAAVGLAEPSDDTELALRIGGGRVVLRAEGRGACHVAASAQDDQAVTAVVTPTGSQ</sequence>
<keyword evidence="7" id="KW-1185">Reference proteome</keyword>
<dbReference type="InterPro" id="IPR009057">
    <property type="entry name" value="Homeodomain-like_sf"/>
</dbReference>
<evidence type="ECO:0000256" key="2">
    <source>
        <dbReference type="ARBA" id="ARBA00023125"/>
    </source>
</evidence>
<protein>
    <submittedName>
        <fullName evidence="6">TetR family transcriptional regulator</fullName>
    </submittedName>
</protein>
<evidence type="ECO:0000259" key="5">
    <source>
        <dbReference type="PROSITE" id="PS50977"/>
    </source>
</evidence>
<feature type="domain" description="HTH tetR-type" evidence="5">
    <location>
        <begin position="11"/>
        <end position="71"/>
    </location>
</feature>
<dbReference type="InterPro" id="IPR050109">
    <property type="entry name" value="HTH-type_TetR-like_transc_reg"/>
</dbReference>
<feature type="DNA-binding region" description="H-T-H motif" evidence="4">
    <location>
        <begin position="34"/>
        <end position="53"/>
    </location>
</feature>
<dbReference type="Gene3D" id="1.10.357.10">
    <property type="entry name" value="Tetracycline Repressor, domain 2"/>
    <property type="match status" value="1"/>
</dbReference>
<accession>A0A5M3WUI8</accession>